<evidence type="ECO:0000259" key="7">
    <source>
        <dbReference type="Pfam" id="PF19290"/>
    </source>
</evidence>
<name>A0A1F5AI56_9BACT</name>
<dbReference type="AlphaFoldDB" id="A0A1F5AI56"/>
<accession>A0A1F5AI56</accession>
<comment type="caution">
    <text evidence="8">The sequence shown here is derived from an EMBL/GenBank/DDBJ whole genome shotgun (WGS) entry which is preliminary data.</text>
</comment>
<dbReference type="InterPro" id="IPR002510">
    <property type="entry name" value="Metalloprtase-TldD/E_N"/>
</dbReference>
<dbReference type="STRING" id="1797291.A2V47_02980"/>
<dbReference type="InterPro" id="IPR045569">
    <property type="entry name" value="Metalloprtase-TldD/E_C"/>
</dbReference>
<keyword evidence="3" id="KW-0378">Hydrolase</keyword>
<organism evidence="8 9">
    <name type="scientific">Candidatus Sediminicultor quintus</name>
    <dbReference type="NCBI Taxonomy" id="1797291"/>
    <lineage>
        <taxon>Bacteria</taxon>
        <taxon>Pseudomonadati</taxon>
        <taxon>Atribacterota</taxon>
        <taxon>Candidatus Phoenicimicrobiia</taxon>
        <taxon>Candidatus Pheonicimicrobiales</taxon>
        <taxon>Candidatus Phoenicimicrobiaceae</taxon>
        <taxon>Candidatus Sediminicultor</taxon>
    </lineage>
</organism>
<evidence type="ECO:0000259" key="6">
    <source>
        <dbReference type="Pfam" id="PF19289"/>
    </source>
</evidence>
<dbReference type="PIRSF" id="PIRSF004919">
    <property type="entry name" value="TldD"/>
    <property type="match status" value="1"/>
</dbReference>
<dbReference type="GO" id="GO:0008237">
    <property type="term" value="F:metallopeptidase activity"/>
    <property type="evidence" value="ECO:0007669"/>
    <property type="project" value="UniProtKB-KW"/>
</dbReference>
<dbReference type="PANTHER" id="PTHR30624:SF0">
    <property type="entry name" value="METALLOPROTEASE SLR0863"/>
    <property type="match status" value="1"/>
</dbReference>
<dbReference type="GO" id="GO:0005829">
    <property type="term" value="C:cytosol"/>
    <property type="evidence" value="ECO:0007669"/>
    <property type="project" value="TreeGrafter"/>
</dbReference>
<evidence type="ECO:0000256" key="3">
    <source>
        <dbReference type="ARBA" id="ARBA00022801"/>
    </source>
</evidence>
<evidence type="ECO:0000313" key="8">
    <source>
        <dbReference type="EMBL" id="OGD17587.1"/>
    </source>
</evidence>
<dbReference type="FunFam" id="3.30.2290.10:FF:000003">
    <property type="entry name" value="Zinc-dependent protease, TldD/PmbA family"/>
    <property type="match status" value="1"/>
</dbReference>
<sequence>MREIFEKALKNNKNNGDYIEIRAEKKETTTIHFQGEKLEKINYSQQTGGNVRALVKGGWGFISFNQFDDLEEKIREAIEVASLIEKEEVSKLAMSLPVVEIINRELDKDFRQVSLREKKDLMENYNNIIMKSNHLIQSSNVIYTDRFSTIYFANSEGSYIEQEKPFLSAGFTAVAREGDNVQMSSESVGSTKGFAIMERISEKAQRAASRAVNLLKAQPVEGGEYTVILDQTLGGVFIHEAFGHLSEADFLYEDERMSGLMKLGKKFGSPQLNVVDDGSIPDLLGSAKYDDEGVRTKKNYLIKEGILAGRLHSRETAVKMGEEPTGNARALNYRFKPIVRMTNTYVENGDTPFEDLLSGIKKGIYARDCYGGMTTFEMFTFSAGEGFMIRYGKIAEPVKDVVLSGNLFTTLLNIEGVGNDLKMIESGGGCGKAGQNPLPVSFGSPHLRIKKVVVGGR</sequence>
<dbReference type="GO" id="GO:0006508">
    <property type="term" value="P:proteolysis"/>
    <property type="evidence" value="ECO:0007669"/>
    <property type="project" value="UniProtKB-KW"/>
</dbReference>
<feature type="domain" description="Metalloprotease TldD/E central" evidence="7">
    <location>
        <begin position="109"/>
        <end position="215"/>
    </location>
</feature>
<evidence type="ECO:0000256" key="1">
    <source>
        <dbReference type="ARBA" id="ARBA00005836"/>
    </source>
</evidence>
<dbReference type="Gene3D" id="3.30.2290.10">
    <property type="entry name" value="PmbA/TldD superfamily"/>
    <property type="match status" value="1"/>
</dbReference>
<dbReference type="InterPro" id="IPR025502">
    <property type="entry name" value="TldD"/>
</dbReference>
<reference evidence="8 9" key="1">
    <citation type="journal article" date="2016" name="Nat. Commun.">
        <title>Thousands of microbial genomes shed light on interconnected biogeochemical processes in an aquifer system.</title>
        <authorList>
            <person name="Anantharaman K."/>
            <person name="Brown C.T."/>
            <person name="Hug L.A."/>
            <person name="Sharon I."/>
            <person name="Castelle C.J."/>
            <person name="Probst A.J."/>
            <person name="Thomas B.C."/>
            <person name="Singh A."/>
            <person name="Wilkins M.J."/>
            <person name="Karaoz U."/>
            <person name="Brodie E.L."/>
            <person name="Williams K.H."/>
            <person name="Hubbard S.S."/>
            <person name="Banfield J.F."/>
        </authorList>
    </citation>
    <scope>NUCLEOTIDE SEQUENCE [LARGE SCALE GENOMIC DNA]</scope>
</reference>
<evidence type="ECO:0000256" key="2">
    <source>
        <dbReference type="ARBA" id="ARBA00022670"/>
    </source>
</evidence>
<dbReference type="PANTHER" id="PTHR30624">
    <property type="entry name" value="UNCHARACTERIZED PROTEIN TLDD AND PMBA"/>
    <property type="match status" value="1"/>
</dbReference>
<dbReference type="EMBL" id="MEYH01000002">
    <property type="protein sequence ID" value="OGD17587.1"/>
    <property type="molecule type" value="Genomic_DNA"/>
</dbReference>
<protein>
    <recommendedName>
        <fullName evidence="10">TldD/PmbA family protein</fullName>
    </recommendedName>
</protein>
<dbReference type="InterPro" id="IPR051463">
    <property type="entry name" value="Peptidase_U62_metallo"/>
</dbReference>
<keyword evidence="2" id="KW-0645">Protease</keyword>
<keyword evidence="4" id="KW-0482">Metalloprotease</keyword>
<evidence type="ECO:0008006" key="10">
    <source>
        <dbReference type="Google" id="ProtNLM"/>
    </source>
</evidence>
<proteinExistence type="inferred from homology"/>
<gene>
    <name evidence="8" type="ORF">A2V47_02980</name>
</gene>
<dbReference type="Pfam" id="PF19290">
    <property type="entry name" value="PmbA_TldD_2nd"/>
    <property type="match status" value="1"/>
</dbReference>
<dbReference type="InterPro" id="IPR035068">
    <property type="entry name" value="TldD/PmbA_N"/>
</dbReference>
<dbReference type="InterPro" id="IPR036059">
    <property type="entry name" value="TldD/PmbA_sf"/>
</dbReference>
<evidence type="ECO:0000256" key="4">
    <source>
        <dbReference type="ARBA" id="ARBA00023049"/>
    </source>
</evidence>
<dbReference type="Proteomes" id="UP000177701">
    <property type="component" value="Unassembled WGS sequence"/>
</dbReference>
<evidence type="ECO:0000313" key="9">
    <source>
        <dbReference type="Proteomes" id="UP000177701"/>
    </source>
</evidence>
<dbReference type="SUPFAM" id="SSF111283">
    <property type="entry name" value="Putative modulator of DNA gyrase, PmbA/TldD"/>
    <property type="match status" value="1"/>
</dbReference>
<evidence type="ECO:0000259" key="5">
    <source>
        <dbReference type="Pfam" id="PF01523"/>
    </source>
</evidence>
<dbReference type="Pfam" id="PF01523">
    <property type="entry name" value="PmbA_TldD_1st"/>
    <property type="match status" value="1"/>
</dbReference>
<dbReference type="InterPro" id="IPR045570">
    <property type="entry name" value="Metalloprtase-TldD/E_cen_dom"/>
</dbReference>
<feature type="domain" description="Metalloprotease TldD/E N-terminal" evidence="5">
    <location>
        <begin position="20"/>
        <end position="81"/>
    </location>
</feature>
<feature type="domain" description="Metalloprotease TldD/E C-terminal" evidence="6">
    <location>
        <begin position="223"/>
        <end position="456"/>
    </location>
</feature>
<comment type="similarity">
    <text evidence="1">Belongs to the peptidase U62 family.</text>
</comment>
<dbReference type="Pfam" id="PF19289">
    <property type="entry name" value="PmbA_TldD_3rd"/>
    <property type="match status" value="1"/>
</dbReference>